<feature type="region of interest" description="Disordered" evidence="1">
    <location>
        <begin position="171"/>
        <end position="235"/>
    </location>
</feature>
<dbReference type="EMBL" id="CAEZYW010000152">
    <property type="protein sequence ID" value="CAB4745517.1"/>
    <property type="molecule type" value="Genomic_DNA"/>
</dbReference>
<feature type="compositionally biased region" description="Polar residues" evidence="1">
    <location>
        <begin position="171"/>
        <end position="183"/>
    </location>
</feature>
<feature type="compositionally biased region" description="Acidic residues" evidence="1">
    <location>
        <begin position="212"/>
        <end position="225"/>
    </location>
</feature>
<evidence type="ECO:0000313" key="2">
    <source>
        <dbReference type="EMBL" id="CAB4745517.1"/>
    </source>
</evidence>
<sequence length="235" mass="23529">MKRNATRMTAVLGAVALTTCLAGPALASPGGNGRGQHGSVSQGIGVGRLAGLDLSWEQMTAVHRALVEARSTLRLSIRSAAISALLAAGTIDAAQAKALAGANGRSAIRALLASGMVTVAQVKALEEAMRTAGATDRATASLAALNALAAAGTITPAQVTTIMERLAVTGASGQAQSTTQDQGIQVPEYGRGEGAGHGNPGHHGLGSLDGSVSDEDDDDQGETEIENERRSAAVS</sequence>
<protein>
    <submittedName>
        <fullName evidence="2">Unannotated protein</fullName>
    </submittedName>
</protein>
<feature type="compositionally biased region" description="Basic and acidic residues" evidence="1">
    <location>
        <begin position="226"/>
        <end position="235"/>
    </location>
</feature>
<accession>A0A6J6TFP6</accession>
<reference evidence="2" key="1">
    <citation type="submission" date="2020-05" db="EMBL/GenBank/DDBJ databases">
        <authorList>
            <person name="Chiriac C."/>
            <person name="Salcher M."/>
            <person name="Ghai R."/>
            <person name="Kavagutti S V."/>
        </authorList>
    </citation>
    <scope>NUCLEOTIDE SEQUENCE</scope>
</reference>
<dbReference type="AlphaFoldDB" id="A0A6J6TFP6"/>
<feature type="compositionally biased region" description="Gly residues" evidence="1">
    <location>
        <begin position="192"/>
        <end position="204"/>
    </location>
</feature>
<organism evidence="2">
    <name type="scientific">freshwater metagenome</name>
    <dbReference type="NCBI Taxonomy" id="449393"/>
    <lineage>
        <taxon>unclassified sequences</taxon>
        <taxon>metagenomes</taxon>
        <taxon>ecological metagenomes</taxon>
    </lineage>
</organism>
<name>A0A6J6TFP6_9ZZZZ</name>
<gene>
    <name evidence="2" type="ORF">UFOPK2786_01015</name>
</gene>
<evidence type="ECO:0000256" key="1">
    <source>
        <dbReference type="SAM" id="MobiDB-lite"/>
    </source>
</evidence>
<proteinExistence type="predicted"/>